<dbReference type="OrthoDB" id="3168at2157"/>
<name>A0A4D6HDH9_9EURY</name>
<sequence>MSKLRPDELDDRLASGEDPFVLDIRPESNYRAGAIEGSSNVPVYDDLRSGDESTLRARLDEIPGDRDVVVVCKMGIVAKRATRLLDGEGYDAATLRGGMSGWRGYQNGSLSYKLRSLLWKLR</sequence>
<dbReference type="CDD" id="cd00158">
    <property type="entry name" value="RHOD"/>
    <property type="match status" value="1"/>
</dbReference>
<dbReference type="AlphaFoldDB" id="A0A4D6HDH9"/>
<gene>
    <name evidence="2" type="ORF">DV733_05745</name>
</gene>
<evidence type="ECO:0000313" key="2">
    <source>
        <dbReference type="EMBL" id="QCC50777.1"/>
    </source>
</evidence>
<dbReference type="PANTHER" id="PTHR43031:SF16">
    <property type="entry name" value="OXIDOREDUCTASE"/>
    <property type="match status" value="1"/>
</dbReference>
<dbReference type="InterPro" id="IPR036873">
    <property type="entry name" value="Rhodanese-like_dom_sf"/>
</dbReference>
<dbReference type="EMBL" id="CP031310">
    <property type="protein sequence ID" value="QCC50777.1"/>
    <property type="molecule type" value="Genomic_DNA"/>
</dbReference>
<dbReference type="STRING" id="1457250.GCA_000755225_03464"/>
<organism evidence="2 3">
    <name type="scientific">Halapricum salinum</name>
    <dbReference type="NCBI Taxonomy" id="1457250"/>
    <lineage>
        <taxon>Archaea</taxon>
        <taxon>Methanobacteriati</taxon>
        <taxon>Methanobacteriota</taxon>
        <taxon>Stenosarchaea group</taxon>
        <taxon>Halobacteria</taxon>
        <taxon>Halobacteriales</taxon>
        <taxon>Haloarculaceae</taxon>
        <taxon>Halapricum</taxon>
    </lineage>
</organism>
<dbReference type="PANTHER" id="PTHR43031">
    <property type="entry name" value="FAD-DEPENDENT OXIDOREDUCTASE"/>
    <property type="match status" value="1"/>
</dbReference>
<protein>
    <submittedName>
        <fullName evidence="2">Rhodanese-like domain-containing protein</fullName>
    </submittedName>
</protein>
<dbReference type="InterPro" id="IPR001763">
    <property type="entry name" value="Rhodanese-like_dom"/>
</dbReference>
<dbReference type="Pfam" id="PF00581">
    <property type="entry name" value="Rhodanese"/>
    <property type="match status" value="1"/>
</dbReference>
<reference evidence="2 3" key="1">
    <citation type="journal article" date="2019" name="Nat. Commun.">
        <title>A new type of DNA phosphorothioation-based antiviral system in archaea.</title>
        <authorList>
            <person name="Xiong L."/>
            <person name="Liu S."/>
            <person name="Chen S."/>
            <person name="Xiao Y."/>
            <person name="Zhu B."/>
            <person name="Gao Y."/>
            <person name="Zhang Y."/>
            <person name="Chen B."/>
            <person name="Luo J."/>
            <person name="Deng Z."/>
            <person name="Chen X."/>
            <person name="Wang L."/>
            <person name="Chen S."/>
        </authorList>
    </citation>
    <scope>NUCLEOTIDE SEQUENCE [LARGE SCALE GENOMIC DNA]</scope>
    <source>
        <strain evidence="2 3">CBA1105</strain>
    </source>
</reference>
<feature type="domain" description="Rhodanese" evidence="1">
    <location>
        <begin position="15"/>
        <end position="111"/>
    </location>
</feature>
<evidence type="ECO:0000259" key="1">
    <source>
        <dbReference type="PROSITE" id="PS50206"/>
    </source>
</evidence>
<dbReference type="Gene3D" id="3.40.250.10">
    <property type="entry name" value="Rhodanese-like domain"/>
    <property type="match status" value="1"/>
</dbReference>
<dbReference type="RefSeq" id="WP_049994221.1">
    <property type="nucleotide sequence ID" value="NZ_CP031310.1"/>
</dbReference>
<dbReference type="PROSITE" id="PS50206">
    <property type="entry name" value="RHODANESE_3"/>
    <property type="match status" value="1"/>
</dbReference>
<dbReference type="Proteomes" id="UP000296706">
    <property type="component" value="Chromosome"/>
</dbReference>
<keyword evidence="3" id="KW-1185">Reference proteome</keyword>
<evidence type="ECO:0000313" key="3">
    <source>
        <dbReference type="Proteomes" id="UP000296706"/>
    </source>
</evidence>
<dbReference type="SUPFAM" id="SSF52821">
    <property type="entry name" value="Rhodanese/Cell cycle control phosphatase"/>
    <property type="match status" value="1"/>
</dbReference>
<dbReference type="KEGG" id="hsn:DV733_05745"/>
<accession>A0A4D6HDH9</accession>
<dbReference type="SMART" id="SM00450">
    <property type="entry name" value="RHOD"/>
    <property type="match status" value="1"/>
</dbReference>
<dbReference type="InterPro" id="IPR050229">
    <property type="entry name" value="GlpE_sulfurtransferase"/>
</dbReference>
<proteinExistence type="predicted"/>
<dbReference type="GeneID" id="39847348"/>